<dbReference type="InterPro" id="IPR029058">
    <property type="entry name" value="AB_hydrolase_fold"/>
</dbReference>
<sequence length="299" mass="31583">MTNGLADPVWWEFAVRGVMLRGTVQGRADHRSSDAAVVAVHGGPGVDGGGLRHVLAPLAERAALVVPDLRGHGRSDLASSSSWTLDDWADDLAVVIDKLALHRPVVVGVSFGGWVALRYAARHPEQLGSLVVAATTARLPTVEEGAERMRTLGGPASAATWRAVHADSSVEATPAFGKHVQTLMATRQPGSELAAVRAAQIRTPQVNQYFTPLFSQLDLTDDARQTRCPVTVVVGEQDPLTTPELAVATTDACPGPVRLRIIPNAAHDLLTDAPDTLLAEITIALTAREISAGRPPTNP</sequence>
<comment type="similarity">
    <text evidence="1">Belongs to the peptidase S33 family.</text>
</comment>
<dbReference type="Gene3D" id="3.40.50.1820">
    <property type="entry name" value="alpha/beta hydrolase"/>
    <property type="match status" value="1"/>
</dbReference>
<dbReference type="PANTHER" id="PTHR43798">
    <property type="entry name" value="MONOACYLGLYCEROL LIPASE"/>
    <property type="match status" value="1"/>
</dbReference>
<gene>
    <name evidence="4" type="ORF">RM423_13620</name>
</gene>
<dbReference type="PRINTS" id="PR00793">
    <property type="entry name" value="PROAMNOPTASE"/>
</dbReference>
<feature type="domain" description="AB hydrolase-1" evidence="3">
    <location>
        <begin position="36"/>
        <end position="272"/>
    </location>
</feature>
<evidence type="ECO:0000313" key="4">
    <source>
        <dbReference type="EMBL" id="MDT0262431.1"/>
    </source>
</evidence>
<dbReference type="Pfam" id="PF00561">
    <property type="entry name" value="Abhydrolase_1"/>
    <property type="match status" value="1"/>
</dbReference>
<protein>
    <submittedName>
        <fullName evidence="4">Alpha/beta hydrolase</fullName>
    </submittedName>
</protein>
<dbReference type="SUPFAM" id="SSF53474">
    <property type="entry name" value="alpha/beta-Hydrolases"/>
    <property type="match status" value="1"/>
</dbReference>
<dbReference type="PANTHER" id="PTHR43798:SF31">
    <property type="entry name" value="AB HYDROLASE SUPERFAMILY PROTEIN YCLE"/>
    <property type="match status" value="1"/>
</dbReference>
<comment type="caution">
    <text evidence="4">The sequence shown here is derived from an EMBL/GenBank/DDBJ whole genome shotgun (WGS) entry which is preliminary data.</text>
</comment>
<evidence type="ECO:0000259" key="3">
    <source>
        <dbReference type="Pfam" id="PF00561"/>
    </source>
</evidence>
<dbReference type="GO" id="GO:0016787">
    <property type="term" value="F:hydrolase activity"/>
    <property type="evidence" value="ECO:0007669"/>
    <property type="project" value="UniProtKB-KW"/>
</dbReference>
<proteinExistence type="inferred from homology"/>
<dbReference type="PRINTS" id="PR00111">
    <property type="entry name" value="ABHYDROLASE"/>
</dbReference>
<dbReference type="RefSeq" id="WP_311423581.1">
    <property type="nucleotide sequence ID" value="NZ_JAVREH010000018.1"/>
</dbReference>
<name>A0ABU2JCE8_9ACTN</name>
<evidence type="ECO:0000256" key="2">
    <source>
        <dbReference type="ARBA" id="ARBA00022801"/>
    </source>
</evidence>
<dbReference type="EMBL" id="JAVREH010000018">
    <property type="protein sequence ID" value="MDT0262431.1"/>
    <property type="molecule type" value="Genomic_DNA"/>
</dbReference>
<dbReference type="InterPro" id="IPR000073">
    <property type="entry name" value="AB_hydrolase_1"/>
</dbReference>
<dbReference type="InterPro" id="IPR050266">
    <property type="entry name" value="AB_hydrolase_sf"/>
</dbReference>
<evidence type="ECO:0000313" key="5">
    <source>
        <dbReference type="Proteomes" id="UP001183176"/>
    </source>
</evidence>
<evidence type="ECO:0000256" key="1">
    <source>
        <dbReference type="ARBA" id="ARBA00010088"/>
    </source>
</evidence>
<dbReference type="Proteomes" id="UP001183176">
    <property type="component" value="Unassembled WGS sequence"/>
</dbReference>
<accession>A0ABU2JCE8</accession>
<keyword evidence="5" id="KW-1185">Reference proteome</keyword>
<organism evidence="4 5">
    <name type="scientific">Jatrophihabitans lederbergiae</name>
    <dbReference type="NCBI Taxonomy" id="3075547"/>
    <lineage>
        <taxon>Bacteria</taxon>
        <taxon>Bacillati</taxon>
        <taxon>Actinomycetota</taxon>
        <taxon>Actinomycetes</taxon>
        <taxon>Jatrophihabitantales</taxon>
        <taxon>Jatrophihabitantaceae</taxon>
        <taxon>Jatrophihabitans</taxon>
    </lineage>
</organism>
<keyword evidence="2 4" id="KW-0378">Hydrolase</keyword>
<reference evidence="5" key="1">
    <citation type="submission" date="2023-07" db="EMBL/GenBank/DDBJ databases">
        <title>30 novel species of actinomycetes from the DSMZ collection.</title>
        <authorList>
            <person name="Nouioui I."/>
        </authorList>
    </citation>
    <scope>NUCLEOTIDE SEQUENCE [LARGE SCALE GENOMIC DNA]</scope>
    <source>
        <strain evidence="5">DSM 44399</strain>
    </source>
</reference>
<dbReference type="InterPro" id="IPR002410">
    <property type="entry name" value="Peptidase_S33"/>
</dbReference>